<feature type="compositionally biased region" description="Low complexity" evidence="1">
    <location>
        <begin position="341"/>
        <end position="352"/>
    </location>
</feature>
<organism evidence="3 4">
    <name type="scientific">Microdochium bolleyi</name>
    <dbReference type="NCBI Taxonomy" id="196109"/>
    <lineage>
        <taxon>Eukaryota</taxon>
        <taxon>Fungi</taxon>
        <taxon>Dikarya</taxon>
        <taxon>Ascomycota</taxon>
        <taxon>Pezizomycotina</taxon>
        <taxon>Sordariomycetes</taxon>
        <taxon>Xylariomycetidae</taxon>
        <taxon>Xylariales</taxon>
        <taxon>Microdochiaceae</taxon>
        <taxon>Microdochium</taxon>
    </lineage>
</organism>
<evidence type="ECO:0000313" key="3">
    <source>
        <dbReference type="EMBL" id="KXJ96318.1"/>
    </source>
</evidence>
<protein>
    <recommendedName>
        <fullName evidence="2">2EXR domain-containing protein</fullName>
    </recommendedName>
</protein>
<dbReference type="InParanoid" id="A0A136JGS6"/>
<evidence type="ECO:0000313" key="4">
    <source>
        <dbReference type="Proteomes" id="UP000070501"/>
    </source>
</evidence>
<dbReference type="Proteomes" id="UP000070501">
    <property type="component" value="Unassembled WGS sequence"/>
</dbReference>
<feature type="compositionally biased region" description="Low complexity" evidence="1">
    <location>
        <begin position="313"/>
        <end position="327"/>
    </location>
</feature>
<dbReference type="InterPro" id="IPR045518">
    <property type="entry name" value="2EXR"/>
</dbReference>
<sequence>MKRATRETAGRALHFHMPLSLQRFPKFPELPYDIRHKIWELAIYVPGIHFLKMETNKDFKLAEWVSSKRLPRESRPQQFPYSSFLRPVFNSAAGDTSHYIQRNQALANLARSCNEARHLVDRAISHPDNMRLDHSYGQTHDESTGPLVAMAMAYDIVCIDYPDIRRAEGSKFLGPWSANIDKRHFGKIRHVAIRYHITWSEDRHICQECGRLHEARRQKPKMPRHLMQFLSLFPNLEMFYLIDCFAVKRPGWRKDPRSRVEYKTVECGAGRYYFEVQASTATLGRNITTTLDWIQDTFRDACEKGLIEGRGPGSQSKLDSNSGSSSGKPDDQGHSQSQLQPGATAARGPGAPRSRVFPMTLLACAWDQDAVDGANTLEPRRPDRKSRLSKAARDFVRRRRQIQRSQVQAQSKAAAATPAAPIELTAMIRQLSLSGSPTVCGGFDFASQAGESGIFTFGPRAVT</sequence>
<name>A0A136JGS6_9PEZI</name>
<feature type="compositionally biased region" description="Basic residues" evidence="1">
    <location>
        <begin position="382"/>
        <end position="400"/>
    </location>
</feature>
<dbReference type="Pfam" id="PF20150">
    <property type="entry name" value="2EXR"/>
    <property type="match status" value="1"/>
</dbReference>
<dbReference type="EMBL" id="KQ964245">
    <property type="protein sequence ID" value="KXJ96318.1"/>
    <property type="molecule type" value="Genomic_DNA"/>
</dbReference>
<evidence type="ECO:0000259" key="2">
    <source>
        <dbReference type="Pfam" id="PF20150"/>
    </source>
</evidence>
<proteinExistence type="predicted"/>
<reference evidence="4" key="1">
    <citation type="submission" date="2016-02" db="EMBL/GenBank/DDBJ databases">
        <title>Draft genome sequence of Microdochium bolleyi, a fungal endophyte of beachgrass.</title>
        <authorList>
            <consortium name="DOE Joint Genome Institute"/>
            <person name="David A.S."/>
            <person name="May G."/>
            <person name="Haridas S."/>
            <person name="Lim J."/>
            <person name="Wang M."/>
            <person name="Labutti K."/>
            <person name="Lipzen A."/>
            <person name="Barry K."/>
            <person name="Grigoriev I.V."/>
        </authorList>
    </citation>
    <scope>NUCLEOTIDE SEQUENCE [LARGE SCALE GENOMIC DNA]</scope>
    <source>
        <strain evidence="4">J235TASD1</strain>
    </source>
</reference>
<feature type="domain" description="2EXR" evidence="2">
    <location>
        <begin position="24"/>
        <end position="126"/>
    </location>
</feature>
<evidence type="ECO:0000256" key="1">
    <source>
        <dbReference type="SAM" id="MobiDB-lite"/>
    </source>
</evidence>
<gene>
    <name evidence="3" type="ORF">Micbo1qcDRAFT_199144</name>
</gene>
<dbReference type="STRING" id="196109.A0A136JGS6"/>
<dbReference type="AlphaFoldDB" id="A0A136JGS6"/>
<feature type="region of interest" description="Disordered" evidence="1">
    <location>
        <begin position="305"/>
        <end position="352"/>
    </location>
</feature>
<accession>A0A136JGS6</accession>
<keyword evidence="4" id="KW-1185">Reference proteome</keyword>
<feature type="region of interest" description="Disordered" evidence="1">
    <location>
        <begin position="375"/>
        <end position="400"/>
    </location>
</feature>
<dbReference type="OrthoDB" id="4655872at2759"/>